<feature type="compositionally biased region" description="Acidic residues" evidence="1">
    <location>
        <begin position="445"/>
        <end position="457"/>
    </location>
</feature>
<dbReference type="InterPro" id="IPR003615">
    <property type="entry name" value="HNH_nuc"/>
</dbReference>
<feature type="region of interest" description="Disordered" evidence="1">
    <location>
        <begin position="425"/>
        <end position="457"/>
    </location>
</feature>
<accession>A0ABV8Q6D8</accession>
<dbReference type="EMBL" id="JBHSCN010000005">
    <property type="protein sequence ID" value="MFC4243886.1"/>
    <property type="molecule type" value="Genomic_DNA"/>
</dbReference>
<evidence type="ECO:0000259" key="2">
    <source>
        <dbReference type="SMART" id="SM00507"/>
    </source>
</evidence>
<dbReference type="SMART" id="SM00507">
    <property type="entry name" value="HNHc"/>
    <property type="match status" value="1"/>
</dbReference>
<evidence type="ECO:0000256" key="1">
    <source>
        <dbReference type="SAM" id="MobiDB-lite"/>
    </source>
</evidence>
<sequence length="457" mass="49859">MSISEMRELFPGPDPVANARAGFLAEAGRPGILERLRETDAEIARLQAERIRLLGRLGEEALMQAELDAARNPDDDPDRWVRLQWRSAAMELAAAAKLGAESATRQLAEAWTLTEKCEPTLQVLEAGEISFGHAQTIAREVADLDAFAALDAQEILLPQAQKFSVGLFARKARQLLDRGDPDKLADRHRRAFADRHLKVEGARDGMAWLTAYLDAADAAVIASGLHNAAEDARAAGDARTRRQVEADLFVDVLAAGQITIGHVAGATRSVRDRAPISVEVLIPAATLAGDDAAPALIPGIGMIDPRRARELVARAPSLRRILTDPLASTVLDFDRRTYRVPAELKRVIMRRDLHCRAPGCTRPIIEIDHTVGFARGGTTSRGNLAGLCRNHHHLKHEAGWSLVQHADGVLEWTSPTKRHYLTEPGLVLPAEPPPDEWDPAPFDLPDVDDSDEAADDD</sequence>
<comment type="caution">
    <text evidence="3">The sequence shown here is derived from an EMBL/GenBank/DDBJ whole genome shotgun (WGS) entry which is preliminary data.</text>
</comment>
<protein>
    <submittedName>
        <fullName evidence="3">DUF222 domain-containing protein</fullName>
    </submittedName>
</protein>
<dbReference type="Proteomes" id="UP001595900">
    <property type="component" value="Unassembled WGS sequence"/>
</dbReference>
<organism evidence="3 4">
    <name type="scientific">Gryllotalpicola reticulitermitis</name>
    <dbReference type="NCBI Taxonomy" id="1184153"/>
    <lineage>
        <taxon>Bacteria</taxon>
        <taxon>Bacillati</taxon>
        <taxon>Actinomycetota</taxon>
        <taxon>Actinomycetes</taxon>
        <taxon>Micrococcales</taxon>
        <taxon>Microbacteriaceae</taxon>
        <taxon>Gryllotalpicola</taxon>
    </lineage>
</organism>
<reference evidence="4" key="1">
    <citation type="journal article" date="2019" name="Int. J. Syst. Evol. Microbiol.">
        <title>The Global Catalogue of Microorganisms (GCM) 10K type strain sequencing project: providing services to taxonomists for standard genome sequencing and annotation.</title>
        <authorList>
            <consortium name="The Broad Institute Genomics Platform"/>
            <consortium name="The Broad Institute Genome Sequencing Center for Infectious Disease"/>
            <person name="Wu L."/>
            <person name="Ma J."/>
        </authorList>
    </citation>
    <scope>NUCLEOTIDE SEQUENCE [LARGE SCALE GENOMIC DNA]</scope>
    <source>
        <strain evidence="4">CGMCC 1.10363</strain>
    </source>
</reference>
<keyword evidence="4" id="KW-1185">Reference proteome</keyword>
<dbReference type="InterPro" id="IPR003870">
    <property type="entry name" value="DUF222"/>
</dbReference>
<feature type="domain" description="HNH nuclease" evidence="2">
    <location>
        <begin position="343"/>
        <end position="393"/>
    </location>
</feature>
<gene>
    <name evidence="3" type="ORF">ACFOYW_10905</name>
</gene>
<evidence type="ECO:0000313" key="4">
    <source>
        <dbReference type="Proteomes" id="UP001595900"/>
    </source>
</evidence>
<dbReference type="CDD" id="cd00085">
    <property type="entry name" value="HNHc"/>
    <property type="match status" value="1"/>
</dbReference>
<dbReference type="Gene3D" id="1.10.30.50">
    <property type="match status" value="1"/>
</dbReference>
<evidence type="ECO:0000313" key="3">
    <source>
        <dbReference type="EMBL" id="MFC4243886.1"/>
    </source>
</evidence>
<dbReference type="Pfam" id="PF02720">
    <property type="entry name" value="DUF222"/>
    <property type="match status" value="1"/>
</dbReference>
<name>A0ABV8Q6D8_9MICO</name>
<proteinExistence type="predicted"/>
<dbReference type="RefSeq" id="WP_390228962.1">
    <property type="nucleotide sequence ID" value="NZ_JBHSCN010000005.1"/>
</dbReference>